<comment type="caution">
    <text evidence="1">The sequence shown here is derived from an EMBL/GenBank/DDBJ whole genome shotgun (WGS) entry which is preliminary data.</text>
</comment>
<proteinExistence type="predicted"/>
<feature type="non-terminal residue" evidence="1">
    <location>
        <position position="212"/>
    </location>
</feature>
<dbReference type="Proteomes" id="UP001308179">
    <property type="component" value="Unassembled WGS sequence"/>
</dbReference>
<dbReference type="EMBL" id="JAVRRR010001041">
    <property type="protein sequence ID" value="KAK5139707.1"/>
    <property type="molecule type" value="Genomic_DNA"/>
</dbReference>
<gene>
    <name evidence="1" type="ORF">LTR32_007271</name>
</gene>
<name>A0ABR0KWN3_9PEZI</name>
<sequence>MAGEIAESSIKLSKDKIKNYCRELSRRLGTMDGRNGNGRLLSAVMAVIAVRDPPLEVCPSAMGFPELATLDRTIEAATDIRTPTEWSYIRHYLVRLQSWHRKSANVVRFAARYPAVLEGCSCEWLRLPEDAGLPQKDEKTNLLGALKRMVPKDQQERAIQVYESVTSLRNFDFDAAFTESFDGKSLSLAVHAEVFLMEHFYWNELRFLENDR</sequence>
<keyword evidence="2" id="KW-1185">Reference proteome</keyword>
<evidence type="ECO:0000313" key="2">
    <source>
        <dbReference type="Proteomes" id="UP001308179"/>
    </source>
</evidence>
<reference evidence="1 2" key="1">
    <citation type="submission" date="2023-08" db="EMBL/GenBank/DDBJ databases">
        <title>Black Yeasts Isolated from many extreme environments.</title>
        <authorList>
            <person name="Coleine C."/>
            <person name="Stajich J.E."/>
            <person name="Selbmann L."/>
        </authorList>
    </citation>
    <scope>NUCLEOTIDE SEQUENCE [LARGE SCALE GENOMIC DNA]</scope>
    <source>
        <strain evidence="1 2">CCFEE 5386</strain>
    </source>
</reference>
<organism evidence="1 2">
    <name type="scientific">Rachicladosporium monterosium</name>
    <dbReference type="NCBI Taxonomy" id="1507873"/>
    <lineage>
        <taxon>Eukaryota</taxon>
        <taxon>Fungi</taxon>
        <taxon>Dikarya</taxon>
        <taxon>Ascomycota</taxon>
        <taxon>Pezizomycotina</taxon>
        <taxon>Dothideomycetes</taxon>
        <taxon>Dothideomycetidae</taxon>
        <taxon>Cladosporiales</taxon>
        <taxon>Cladosporiaceae</taxon>
        <taxon>Rachicladosporium</taxon>
    </lineage>
</organism>
<protein>
    <submittedName>
        <fullName evidence="1">Uncharacterized protein</fullName>
    </submittedName>
</protein>
<evidence type="ECO:0000313" key="1">
    <source>
        <dbReference type="EMBL" id="KAK5139707.1"/>
    </source>
</evidence>
<accession>A0ABR0KWN3</accession>